<evidence type="ECO:0000256" key="1">
    <source>
        <dbReference type="SAM" id="MobiDB-lite"/>
    </source>
</evidence>
<protein>
    <submittedName>
        <fullName evidence="2">Uncharacterized protein</fullName>
    </submittedName>
</protein>
<organism evidence="2">
    <name type="scientific">Rosellinia necatrix</name>
    <name type="common">White root-rot fungus</name>
    <dbReference type="NCBI Taxonomy" id="77044"/>
    <lineage>
        <taxon>Eukaryota</taxon>
        <taxon>Fungi</taxon>
        <taxon>Dikarya</taxon>
        <taxon>Ascomycota</taxon>
        <taxon>Pezizomycotina</taxon>
        <taxon>Sordariomycetes</taxon>
        <taxon>Xylariomycetidae</taxon>
        <taxon>Xylariales</taxon>
        <taxon>Xylariaceae</taxon>
        <taxon>Rosellinia</taxon>
    </lineage>
</organism>
<dbReference type="EMBL" id="DF977448">
    <property type="protein sequence ID" value="GAP86099.1"/>
    <property type="molecule type" value="Genomic_DNA"/>
</dbReference>
<evidence type="ECO:0000313" key="2">
    <source>
        <dbReference type="EMBL" id="GAP86099.1"/>
    </source>
</evidence>
<dbReference type="OrthoDB" id="4744059at2759"/>
<evidence type="ECO:0000313" key="3">
    <source>
        <dbReference type="Proteomes" id="UP000054516"/>
    </source>
</evidence>
<feature type="compositionally biased region" description="Low complexity" evidence="1">
    <location>
        <begin position="167"/>
        <end position="178"/>
    </location>
</feature>
<feature type="region of interest" description="Disordered" evidence="1">
    <location>
        <begin position="166"/>
        <end position="188"/>
    </location>
</feature>
<accession>A0A1W2TDN1</accession>
<reference evidence="2" key="1">
    <citation type="submission" date="2016-03" db="EMBL/GenBank/DDBJ databases">
        <title>Draft genome sequence of Rosellinia necatrix.</title>
        <authorList>
            <person name="Kanematsu S."/>
        </authorList>
    </citation>
    <scope>NUCLEOTIDE SEQUENCE [LARGE SCALE GENOMIC DNA]</scope>
    <source>
        <strain evidence="2">W97</strain>
    </source>
</reference>
<sequence length="273" mass="30505">MAHPPRLSSPPQHTRNSRFQLPKITFTPQARGHNETLLWVNTGTSESIGALLMARDRAVKELRRGLRTKGTKEIQKILSEPSLESVEQLHDVQIRNQVALRYGTPGVVAYNFSRSLGWNRASASQPSPPQLIDIGTRPPKVGDTPKDTQIAPSFPIDWIVLPDSTATQQTTPQRQPQPHYCPNDKLEEDAGRSLSVVSEPGGWRDIEQMDVADFRLDFTRDMELELAGEQFCQSGDDEYDPYDVNTTTGTPFEGQATLVTLTQTSGMIRQIRI</sequence>
<name>A0A1W2TDN1_ROSNE</name>
<dbReference type="Proteomes" id="UP000054516">
    <property type="component" value="Unassembled WGS sequence"/>
</dbReference>
<proteinExistence type="predicted"/>
<dbReference type="AlphaFoldDB" id="A0A1W2TDN1"/>
<keyword evidence="3" id="KW-1185">Reference proteome</keyword>
<gene>
    <name evidence="2" type="ORF">SAMD00023353_0302280</name>
</gene>